<name>A0AAV7TY10_PLEWA</name>
<organism evidence="2 3">
    <name type="scientific">Pleurodeles waltl</name>
    <name type="common">Iberian ribbed newt</name>
    <dbReference type="NCBI Taxonomy" id="8319"/>
    <lineage>
        <taxon>Eukaryota</taxon>
        <taxon>Metazoa</taxon>
        <taxon>Chordata</taxon>
        <taxon>Craniata</taxon>
        <taxon>Vertebrata</taxon>
        <taxon>Euteleostomi</taxon>
        <taxon>Amphibia</taxon>
        <taxon>Batrachia</taxon>
        <taxon>Caudata</taxon>
        <taxon>Salamandroidea</taxon>
        <taxon>Salamandridae</taxon>
        <taxon>Pleurodelinae</taxon>
        <taxon>Pleurodeles</taxon>
    </lineage>
</organism>
<dbReference type="AlphaFoldDB" id="A0AAV7TY10"/>
<evidence type="ECO:0000313" key="2">
    <source>
        <dbReference type="EMBL" id="KAJ1181370.1"/>
    </source>
</evidence>
<gene>
    <name evidence="2" type="ORF">NDU88_006577</name>
</gene>
<dbReference type="EMBL" id="JANPWB010000006">
    <property type="protein sequence ID" value="KAJ1181370.1"/>
    <property type="molecule type" value="Genomic_DNA"/>
</dbReference>
<protein>
    <submittedName>
        <fullName evidence="2">Uncharacterized protein</fullName>
    </submittedName>
</protein>
<reference evidence="2" key="1">
    <citation type="journal article" date="2022" name="bioRxiv">
        <title>Sequencing and chromosome-scale assembly of the giantPleurodeles waltlgenome.</title>
        <authorList>
            <person name="Brown T."/>
            <person name="Elewa A."/>
            <person name="Iarovenko S."/>
            <person name="Subramanian E."/>
            <person name="Araus A.J."/>
            <person name="Petzold A."/>
            <person name="Susuki M."/>
            <person name="Suzuki K.-i.T."/>
            <person name="Hayashi T."/>
            <person name="Toyoda A."/>
            <person name="Oliveira C."/>
            <person name="Osipova E."/>
            <person name="Leigh N.D."/>
            <person name="Simon A."/>
            <person name="Yun M.H."/>
        </authorList>
    </citation>
    <scope>NUCLEOTIDE SEQUENCE</scope>
    <source>
        <strain evidence="2">20211129_DDA</strain>
        <tissue evidence="2">Liver</tissue>
    </source>
</reference>
<evidence type="ECO:0000313" key="3">
    <source>
        <dbReference type="Proteomes" id="UP001066276"/>
    </source>
</evidence>
<evidence type="ECO:0000256" key="1">
    <source>
        <dbReference type="SAM" id="MobiDB-lite"/>
    </source>
</evidence>
<feature type="region of interest" description="Disordered" evidence="1">
    <location>
        <begin position="1"/>
        <end position="24"/>
    </location>
</feature>
<proteinExistence type="predicted"/>
<sequence length="87" mass="9013">MGETPAPPGDGSRDLRHATPLSLGRGGDWAPVGACVCPGDTSERTRSPGALTGKRPAPISVVGVPWGHVQERTIHALGIIRAPGSRW</sequence>
<comment type="caution">
    <text evidence="2">The sequence shown here is derived from an EMBL/GenBank/DDBJ whole genome shotgun (WGS) entry which is preliminary data.</text>
</comment>
<dbReference type="Proteomes" id="UP001066276">
    <property type="component" value="Chromosome 3_2"/>
</dbReference>
<accession>A0AAV7TY10</accession>
<keyword evidence="3" id="KW-1185">Reference proteome</keyword>